<keyword evidence="3" id="KW-1185">Reference proteome</keyword>
<protein>
    <submittedName>
        <fullName evidence="2">Uncharacterized protein</fullName>
    </submittedName>
</protein>
<name>A0A3Q7I065_SOLLC</name>
<reference evidence="2" key="1">
    <citation type="journal article" date="2012" name="Nature">
        <title>The tomato genome sequence provides insights into fleshy fruit evolution.</title>
        <authorList>
            <consortium name="Tomato Genome Consortium"/>
        </authorList>
    </citation>
    <scope>NUCLEOTIDE SEQUENCE [LARGE SCALE GENOMIC DNA]</scope>
    <source>
        <strain evidence="2">cv. Heinz 1706</strain>
    </source>
</reference>
<dbReference type="Proteomes" id="UP000004994">
    <property type="component" value="Chromosome 9"/>
</dbReference>
<dbReference type="EnsemblPlants" id="Solyc09g031900.3.1">
    <property type="protein sequence ID" value="Solyc09g031900.3.1.1"/>
    <property type="gene ID" value="Solyc09g031900.3"/>
</dbReference>
<feature type="compositionally biased region" description="Polar residues" evidence="1">
    <location>
        <begin position="1"/>
        <end position="11"/>
    </location>
</feature>
<reference evidence="2" key="2">
    <citation type="submission" date="2019-01" db="UniProtKB">
        <authorList>
            <consortium name="EnsemblPlants"/>
        </authorList>
    </citation>
    <scope>IDENTIFICATION</scope>
    <source>
        <strain evidence="2">cv. Heinz 1706</strain>
    </source>
</reference>
<evidence type="ECO:0000256" key="1">
    <source>
        <dbReference type="SAM" id="MobiDB-lite"/>
    </source>
</evidence>
<dbReference type="InParanoid" id="A0A3Q7I065"/>
<sequence>GSTKMTSNQLSKEIDFCPHQKLKQNPTDTKSTVT</sequence>
<dbReference type="AlphaFoldDB" id="A0A3Q7I065"/>
<feature type="compositionally biased region" description="Polar residues" evidence="1">
    <location>
        <begin position="23"/>
        <end position="34"/>
    </location>
</feature>
<organism evidence="2">
    <name type="scientific">Solanum lycopersicum</name>
    <name type="common">Tomato</name>
    <name type="synonym">Lycopersicon esculentum</name>
    <dbReference type="NCBI Taxonomy" id="4081"/>
    <lineage>
        <taxon>Eukaryota</taxon>
        <taxon>Viridiplantae</taxon>
        <taxon>Streptophyta</taxon>
        <taxon>Embryophyta</taxon>
        <taxon>Tracheophyta</taxon>
        <taxon>Spermatophyta</taxon>
        <taxon>Magnoliopsida</taxon>
        <taxon>eudicotyledons</taxon>
        <taxon>Gunneridae</taxon>
        <taxon>Pentapetalae</taxon>
        <taxon>asterids</taxon>
        <taxon>lamiids</taxon>
        <taxon>Solanales</taxon>
        <taxon>Solanaceae</taxon>
        <taxon>Solanoideae</taxon>
        <taxon>Solaneae</taxon>
        <taxon>Solanum</taxon>
        <taxon>Solanum subgen. Lycopersicon</taxon>
    </lineage>
</organism>
<accession>A0A3Q7I065</accession>
<evidence type="ECO:0000313" key="2">
    <source>
        <dbReference type="EnsemblPlants" id="Solyc09g031900.3.1.1"/>
    </source>
</evidence>
<dbReference type="Gramene" id="Solyc09g031900.3.1">
    <property type="protein sequence ID" value="Solyc09g031900.3.1.1"/>
    <property type="gene ID" value="Solyc09g031900.3"/>
</dbReference>
<feature type="region of interest" description="Disordered" evidence="1">
    <location>
        <begin position="1"/>
        <end position="34"/>
    </location>
</feature>
<proteinExistence type="predicted"/>
<evidence type="ECO:0000313" key="3">
    <source>
        <dbReference type="Proteomes" id="UP000004994"/>
    </source>
</evidence>